<dbReference type="Proteomes" id="UP000019102">
    <property type="component" value="Unassembled WGS sequence"/>
</dbReference>
<evidence type="ECO:0000313" key="2">
    <source>
        <dbReference type="Proteomes" id="UP000019102"/>
    </source>
</evidence>
<reference evidence="1 2" key="1">
    <citation type="journal article" date="2014" name="Genome Announc.">
        <title>Draft Genome Sequence of the Boron-Tolerant and Moderately Halotolerant Bacterium Gracilibacillus boraciitolerans JCM 21714T.</title>
        <authorList>
            <person name="Ahmed I."/>
            <person name="Oshima K."/>
            <person name="Suda W."/>
            <person name="Kitamura K."/>
            <person name="Iida T."/>
            <person name="Ohmori Y."/>
            <person name="Fujiwara T."/>
            <person name="Hattori M."/>
            <person name="Ohkuma M."/>
        </authorList>
    </citation>
    <scope>NUCLEOTIDE SEQUENCE [LARGE SCALE GENOMIC DNA]</scope>
    <source>
        <strain evidence="1 2">JCM 21714</strain>
    </source>
</reference>
<dbReference type="GO" id="GO:0015421">
    <property type="term" value="F:ABC-type oligopeptide transporter activity"/>
    <property type="evidence" value="ECO:0007669"/>
    <property type="project" value="TreeGrafter"/>
</dbReference>
<protein>
    <submittedName>
        <fullName evidence="1">ABC transporter</fullName>
    </submittedName>
</protein>
<name>W4VNB7_9BACI</name>
<dbReference type="Gene3D" id="3.40.50.300">
    <property type="entry name" value="P-loop containing nucleotide triphosphate hydrolases"/>
    <property type="match status" value="1"/>
</dbReference>
<comment type="caution">
    <text evidence="1">The sequence shown here is derived from an EMBL/GenBank/DDBJ whole genome shotgun (WGS) entry which is preliminary data.</text>
</comment>
<accession>W4VNB7</accession>
<evidence type="ECO:0000313" key="1">
    <source>
        <dbReference type="EMBL" id="GAE94244.1"/>
    </source>
</evidence>
<proteinExistence type="predicted"/>
<gene>
    <name evidence="1" type="ORF">JCM21714_3384</name>
</gene>
<dbReference type="STRING" id="1298598.JCM21714_3384"/>
<dbReference type="EMBL" id="BAVS01000021">
    <property type="protein sequence ID" value="GAE94244.1"/>
    <property type="molecule type" value="Genomic_DNA"/>
</dbReference>
<dbReference type="eggNOG" id="COG1132">
    <property type="taxonomic scope" value="Bacteria"/>
</dbReference>
<keyword evidence="2" id="KW-1185">Reference proteome</keyword>
<sequence>MKVLAKGRTMLVIAHRLSTIQHADQIIVLERGTIIEKGTHHELLQQYGNYYQMYKMQQGTTVIAL</sequence>
<dbReference type="PANTHER" id="PTHR43394">
    <property type="entry name" value="ATP-DEPENDENT PERMEASE MDL1, MITOCHONDRIAL"/>
    <property type="match status" value="1"/>
</dbReference>
<dbReference type="InterPro" id="IPR039421">
    <property type="entry name" value="Type_1_exporter"/>
</dbReference>
<dbReference type="InterPro" id="IPR027417">
    <property type="entry name" value="P-loop_NTPase"/>
</dbReference>
<dbReference type="SUPFAM" id="SSF52540">
    <property type="entry name" value="P-loop containing nucleoside triphosphate hydrolases"/>
    <property type="match status" value="1"/>
</dbReference>
<dbReference type="AlphaFoldDB" id="W4VNB7"/>
<organism evidence="1 2">
    <name type="scientific">Gracilibacillus boraciitolerans JCM 21714</name>
    <dbReference type="NCBI Taxonomy" id="1298598"/>
    <lineage>
        <taxon>Bacteria</taxon>
        <taxon>Bacillati</taxon>
        <taxon>Bacillota</taxon>
        <taxon>Bacilli</taxon>
        <taxon>Bacillales</taxon>
        <taxon>Bacillaceae</taxon>
        <taxon>Gracilibacillus</taxon>
    </lineage>
</organism>
<dbReference type="PANTHER" id="PTHR43394:SF1">
    <property type="entry name" value="ATP-BINDING CASSETTE SUB-FAMILY B MEMBER 10, MITOCHONDRIAL"/>
    <property type="match status" value="1"/>
</dbReference>